<dbReference type="InterPro" id="IPR051449">
    <property type="entry name" value="ABC-2_transporter_component"/>
</dbReference>
<dbReference type="EMBL" id="ACIN03000013">
    <property type="protein sequence ID" value="ESK65189.1"/>
    <property type="molecule type" value="Genomic_DNA"/>
</dbReference>
<organism evidence="8 9">
    <name type="scientific">Abiotrophia defectiva ATCC 49176</name>
    <dbReference type="NCBI Taxonomy" id="592010"/>
    <lineage>
        <taxon>Bacteria</taxon>
        <taxon>Bacillati</taxon>
        <taxon>Bacillota</taxon>
        <taxon>Bacilli</taxon>
        <taxon>Lactobacillales</taxon>
        <taxon>Aerococcaceae</taxon>
        <taxon>Abiotrophia</taxon>
    </lineage>
</organism>
<dbReference type="GO" id="GO:0140359">
    <property type="term" value="F:ABC-type transporter activity"/>
    <property type="evidence" value="ECO:0007669"/>
    <property type="project" value="InterPro"/>
</dbReference>
<dbReference type="Proteomes" id="UP000019050">
    <property type="component" value="Unassembled WGS sequence"/>
</dbReference>
<dbReference type="PANTHER" id="PTHR30294">
    <property type="entry name" value="MEMBRANE COMPONENT OF ABC TRANSPORTER YHHJ-RELATED"/>
    <property type="match status" value="1"/>
</dbReference>
<comment type="caution">
    <text evidence="8">The sequence shown here is derived from an EMBL/GenBank/DDBJ whole genome shotgun (WGS) entry which is preliminary data.</text>
</comment>
<dbReference type="Pfam" id="PF12698">
    <property type="entry name" value="ABC2_membrane_3"/>
    <property type="match status" value="1"/>
</dbReference>
<feature type="transmembrane region" description="Helical" evidence="6">
    <location>
        <begin position="187"/>
        <end position="211"/>
    </location>
</feature>
<feature type="transmembrane region" description="Helical" evidence="6">
    <location>
        <begin position="232"/>
        <end position="260"/>
    </location>
</feature>
<evidence type="ECO:0000313" key="8">
    <source>
        <dbReference type="EMBL" id="ESK65189.1"/>
    </source>
</evidence>
<proteinExistence type="predicted"/>
<reference evidence="8" key="1">
    <citation type="submission" date="2013-06" db="EMBL/GenBank/DDBJ databases">
        <authorList>
            <person name="Weinstock G."/>
            <person name="Sodergren E."/>
            <person name="Clifton S."/>
            <person name="Fulton L."/>
            <person name="Fulton B."/>
            <person name="Courtney L."/>
            <person name="Fronick C."/>
            <person name="Harrison M."/>
            <person name="Strong C."/>
            <person name="Farmer C."/>
            <person name="Delahaunty K."/>
            <person name="Markovic C."/>
            <person name="Hall O."/>
            <person name="Minx P."/>
            <person name="Tomlinson C."/>
            <person name="Mitreva M."/>
            <person name="Nelson J."/>
            <person name="Hou S."/>
            <person name="Wollam A."/>
            <person name="Pepin K.H."/>
            <person name="Johnson M."/>
            <person name="Bhonagiri V."/>
            <person name="Nash W.E."/>
            <person name="Warren W."/>
            <person name="Chinwalla A."/>
            <person name="Mardis E.R."/>
            <person name="Wilson R.K."/>
        </authorList>
    </citation>
    <scope>NUCLEOTIDE SEQUENCE [LARGE SCALE GENOMIC DNA]</scope>
    <source>
        <strain evidence="8">ATCC 49176</strain>
    </source>
</reference>
<protein>
    <recommendedName>
        <fullName evidence="7">ABC-2 type transporter transmembrane domain-containing protein</fullName>
    </recommendedName>
</protein>
<accession>W1Q5Q0</accession>
<evidence type="ECO:0000256" key="1">
    <source>
        <dbReference type="ARBA" id="ARBA00004651"/>
    </source>
</evidence>
<feature type="transmembrane region" description="Helical" evidence="6">
    <location>
        <begin position="318"/>
        <end position="337"/>
    </location>
</feature>
<feature type="transmembrane region" description="Helical" evidence="6">
    <location>
        <begin position="373"/>
        <end position="395"/>
    </location>
</feature>
<evidence type="ECO:0000256" key="3">
    <source>
        <dbReference type="ARBA" id="ARBA00022692"/>
    </source>
</evidence>
<name>W1Q5Q0_ABIDE</name>
<feature type="transmembrane region" description="Helical" evidence="6">
    <location>
        <begin position="343"/>
        <end position="361"/>
    </location>
</feature>
<comment type="subcellular location">
    <subcellularLocation>
        <location evidence="1">Cell membrane</location>
        <topology evidence="1">Multi-pass membrane protein</topology>
    </subcellularLocation>
</comment>
<gene>
    <name evidence="8" type="ORF">GCWU000182_001350</name>
</gene>
<evidence type="ECO:0000256" key="2">
    <source>
        <dbReference type="ARBA" id="ARBA00022475"/>
    </source>
</evidence>
<dbReference type="GeneID" id="84817853"/>
<evidence type="ECO:0000259" key="7">
    <source>
        <dbReference type="Pfam" id="PF12698"/>
    </source>
</evidence>
<feature type="transmembrane region" description="Helical" evidence="6">
    <location>
        <begin position="280"/>
        <end position="306"/>
    </location>
</feature>
<evidence type="ECO:0000256" key="4">
    <source>
        <dbReference type="ARBA" id="ARBA00022989"/>
    </source>
</evidence>
<dbReference type="OrthoDB" id="9768837at2"/>
<dbReference type="PANTHER" id="PTHR30294:SF29">
    <property type="entry name" value="MULTIDRUG ABC TRANSPORTER PERMEASE YBHS-RELATED"/>
    <property type="match status" value="1"/>
</dbReference>
<keyword evidence="2" id="KW-1003">Cell membrane</keyword>
<feature type="transmembrane region" description="Helical" evidence="6">
    <location>
        <begin position="21"/>
        <end position="43"/>
    </location>
</feature>
<dbReference type="eggNOG" id="COG1668">
    <property type="taxonomic scope" value="Bacteria"/>
</dbReference>
<evidence type="ECO:0000313" key="9">
    <source>
        <dbReference type="Proteomes" id="UP000019050"/>
    </source>
</evidence>
<sequence length="426" mass="47139">MSKLWIIAKEVYRKNVKSWGFFFMVFAPFIVMGVSALIGYFIANDESSHANETIAIVSQDQGLKDSLAQDNLTYKLVYYEDEASARQALNQKGVNGYLKVQEDNGRVQATYYQKSTAHSLTLSALAESLNRYQLSKIGQSLNLNDQQIATIRSSKVSIGKINLKESKDGTYSEEDAKSLQVMARMGAAFVAIMLSYMLILAYSSIFAQEVALEKGNRVMEIILSSIPAKQHLLGKILGASLVMATQIGIYLILGIGFYFLTGVSTIFSYLEPFKPLLLGILPIFGLSLVFALMGMLAYMILSVLLGSIATRLEDVQKSIQPVIFTTIIGFYIAIYGLQQPNSPVVVIGSWVPFTSPFVMPVRLATETVSNLEIVLCLLGCFAFMVFAFWLALTFYKATVLSTSDKGVIHAFKRSYSLWKSEKGQKA</sequence>
<keyword evidence="5 6" id="KW-0472">Membrane</keyword>
<keyword evidence="9" id="KW-1185">Reference proteome</keyword>
<evidence type="ECO:0000256" key="6">
    <source>
        <dbReference type="SAM" id="Phobius"/>
    </source>
</evidence>
<feature type="domain" description="ABC-2 type transporter transmembrane" evidence="7">
    <location>
        <begin position="19"/>
        <end position="392"/>
    </location>
</feature>
<dbReference type="AlphaFoldDB" id="W1Q5Q0"/>
<dbReference type="GO" id="GO:0005886">
    <property type="term" value="C:plasma membrane"/>
    <property type="evidence" value="ECO:0007669"/>
    <property type="project" value="UniProtKB-SubCell"/>
</dbReference>
<dbReference type="HOGENOM" id="CLU_046841_1_1_9"/>
<dbReference type="STRING" id="592010.GCWU000182_001350"/>
<keyword evidence="3 6" id="KW-0812">Transmembrane</keyword>
<dbReference type="RefSeq" id="WP_023391992.1">
    <property type="nucleotide sequence ID" value="NZ_KI535340.1"/>
</dbReference>
<dbReference type="InterPro" id="IPR013525">
    <property type="entry name" value="ABC2_TM"/>
</dbReference>
<keyword evidence="4 6" id="KW-1133">Transmembrane helix</keyword>
<evidence type="ECO:0000256" key="5">
    <source>
        <dbReference type="ARBA" id="ARBA00023136"/>
    </source>
</evidence>